<dbReference type="EMBL" id="JANAVB010018998">
    <property type="protein sequence ID" value="KAJ6828721.1"/>
    <property type="molecule type" value="Genomic_DNA"/>
</dbReference>
<evidence type="ECO:0000313" key="3">
    <source>
        <dbReference type="Proteomes" id="UP001140949"/>
    </source>
</evidence>
<reference evidence="2" key="2">
    <citation type="submission" date="2023-04" db="EMBL/GenBank/DDBJ databases">
        <authorList>
            <person name="Bruccoleri R.E."/>
            <person name="Oakeley E.J."/>
            <person name="Faust A.-M."/>
            <person name="Dessus-Babus S."/>
            <person name="Altorfer M."/>
            <person name="Burckhardt D."/>
            <person name="Oertli M."/>
            <person name="Naumann U."/>
            <person name="Petersen F."/>
            <person name="Wong J."/>
        </authorList>
    </citation>
    <scope>NUCLEOTIDE SEQUENCE</scope>
    <source>
        <strain evidence="2">GSM-AAB239-AS_SAM_17_03QT</strain>
        <tissue evidence="2">Leaf</tissue>
    </source>
</reference>
<proteinExistence type="predicted"/>
<organism evidence="2 3">
    <name type="scientific">Iris pallida</name>
    <name type="common">Sweet iris</name>
    <dbReference type="NCBI Taxonomy" id="29817"/>
    <lineage>
        <taxon>Eukaryota</taxon>
        <taxon>Viridiplantae</taxon>
        <taxon>Streptophyta</taxon>
        <taxon>Embryophyta</taxon>
        <taxon>Tracheophyta</taxon>
        <taxon>Spermatophyta</taxon>
        <taxon>Magnoliopsida</taxon>
        <taxon>Liliopsida</taxon>
        <taxon>Asparagales</taxon>
        <taxon>Iridaceae</taxon>
        <taxon>Iridoideae</taxon>
        <taxon>Irideae</taxon>
        <taxon>Iris</taxon>
    </lineage>
</organism>
<accession>A0AAX6GKH0</accession>
<keyword evidence="3" id="KW-1185">Reference proteome</keyword>
<gene>
    <name evidence="2" type="ORF">M6B38_360780</name>
</gene>
<sequence length="78" mass="8976">MEEAAELWWHHWTRRSRERARQFLGVLKQDGRLEDARRSTRAWLLAVAHQTSATSLHGGRNVRSGRQEVAEAGPDLLC</sequence>
<feature type="region of interest" description="Disordered" evidence="1">
    <location>
        <begin position="55"/>
        <end position="78"/>
    </location>
</feature>
<comment type="caution">
    <text evidence="2">The sequence shown here is derived from an EMBL/GenBank/DDBJ whole genome shotgun (WGS) entry which is preliminary data.</text>
</comment>
<reference evidence="2" key="1">
    <citation type="journal article" date="2023" name="GigaByte">
        <title>Genome assembly of the bearded iris, Iris pallida Lam.</title>
        <authorList>
            <person name="Bruccoleri R.E."/>
            <person name="Oakeley E.J."/>
            <person name="Faust A.M.E."/>
            <person name="Altorfer M."/>
            <person name="Dessus-Babus S."/>
            <person name="Burckhardt D."/>
            <person name="Oertli M."/>
            <person name="Naumann U."/>
            <person name="Petersen F."/>
            <person name="Wong J."/>
        </authorList>
    </citation>
    <scope>NUCLEOTIDE SEQUENCE</scope>
    <source>
        <strain evidence="2">GSM-AAB239-AS_SAM_17_03QT</strain>
    </source>
</reference>
<evidence type="ECO:0000313" key="2">
    <source>
        <dbReference type="EMBL" id="KAJ6828721.1"/>
    </source>
</evidence>
<dbReference type="AlphaFoldDB" id="A0AAX6GKH0"/>
<dbReference type="Proteomes" id="UP001140949">
    <property type="component" value="Unassembled WGS sequence"/>
</dbReference>
<name>A0AAX6GKH0_IRIPA</name>
<evidence type="ECO:0000256" key="1">
    <source>
        <dbReference type="SAM" id="MobiDB-lite"/>
    </source>
</evidence>
<protein>
    <submittedName>
        <fullName evidence="2">Uncharacterized protein</fullName>
    </submittedName>
</protein>